<reference evidence="1 2" key="1">
    <citation type="submission" date="2020-10" db="EMBL/GenBank/DDBJ databases">
        <authorList>
            <person name="Castelo-Branco R."/>
            <person name="Eusebio N."/>
            <person name="Adriana R."/>
            <person name="Vieira A."/>
            <person name="Brugerolle De Fraissinette N."/>
            <person name="Rezende De Castro R."/>
            <person name="Schneider M.P."/>
            <person name="Vasconcelos V."/>
            <person name="Leao P.N."/>
        </authorList>
    </citation>
    <scope>NUCLEOTIDE SEQUENCE [LARGE SCALE GENOMIC DNA]</scope>
    <source>
        <strain evidence="1 2">LEGE 00250</strain>
    </source>
</reference>
<protein>
    <submittedName>
        <fullName evidence="1">Uncharacterized protein</fullName>
    </submittedName>
</protein>
<evidence type="ECO:0000313" key="1">
    <source>
        <dbReference type="EMBL" id="MBE9239013.1"/>
    </source>
</evidence>
<proteinExistence type="predicted"/>
<organism evidence="1 2">
    <name type="scientific">Sphaerospermopsis aphanizomenoides LEGE 00250</name>
    <dbReference type="NCBI Taxonomy" id="2777972"/>
    <lineage>
        <taxon>Bacteria</taxon>
        <taxon>Bacillati</taxon>
        <taxon>Cyanobacteriota</taxon>
        <taxon>Cyanophyceae</taxon>
        <taxon>Nostocales</taxon>
        <taxon>Aphanizomenonaceae</taxon>
        <taxon>Sphaerospermopsis</taxon>
        <taxon>Sphaerospermopsis aphanizomenoides</taxon>
    </lineage>
</organism>
<sequence>MSQRIRDIRSSFATINQTQKQETEKLTQLQNDVISLAKDIGVSEDIIRNILDTNLQPSKSQSKLIWEDEIFLNNNFLIIEDRVKEEVFRNPEILPPLSNLDYAIVGISGLVATILDFLVVKIPKDINYLGKYQQEGSNFTQWLKTLGIDQEGKLNPFLKWCEDICKVSYDQSINPNIKGFNPKTHRLLSLGHDPLFGLIFGTLDIINGNMTAFDINGNLHILKTFDMPLENKAFAPLIWLGHIISDISTKMGVPIPGWAFLQLMQFGFYGSDTKTIADISRWMYLNGYDLRHFITMSVPVTVIEIIVRGYHYLSCLDSAEQLQYPLHTAIANREMNQIQSNLKLHKMLFLAHAISASGNALKIFTYAGNPLAINFPQWLSFAKESVTILQAFIRDTTPEKIVRNRGNINDAWDEIKNINI</sequence>
<name>A0ABR9VKH9_9CYAN</name>
<dbReference type="Proteomes" id="UP000606776">
    <property type="component" value="Unassembled WGS sequence"/>
</dbReference>
<comment type="caution">
    <text evidence="1">The sequence shown here is derived from an EMBL/GenBank/DDBJ whole genome shotgun (WGS) entry which is preliminary data.</text>
</comment>
<accession>A0ABR9VKH9</accession>
<keyword evidence="2" id="KW-1185">Reference proteome</keyword>
<evidence type="ECO:0000313" key="2">
    <source>
        <dbReference type="Proteomes" id="UP000606776"/>
    </source>
</evidence>
<dbReference type="EMBL" id="JADEWB010000245">
    <property type="protein sequence ID" value="MBE9239013.1"/>
    <property type="molecule type" value="Genomic_DNA"/>
</dbReference>
<gene>
    <name evidence="1" type="ORF">IQ227_24075</name>
</gene>